<keyword evidence="5 8" id="KW-0812">Transmembrane</keyword>
<evidence type="ECO:0000256" key="6">
    <source>
        <dbReference type="ARBA" id="ARBA00022989"/>
    </source>
</evidence>
<evidence type="ECO:0000256" key="3">
    <source>
        <dbReference type="ARBA" id="ARBA00022448"/>
    </source>
</evidence>
<dbReference type="EMBL" id="QUZT01000006">
    <property type="protein sequence ID" value="TFY95132.1"/>
    <property type="molecule type" value="Genomic_DNA"/>
</dbReference>
<evidence type="ECO:0000313" key="10">
    <source>
        <dbReference type="Proteomes" id="UP000297734"/>
    </source>
</evidence>
<protein>
    <recommendedName>
        <fullName evidence="8">Probable membrane transporter protein</fullName>
    </recommendedName>
</protein>
<keyword evidence="6 8" id="KW-1133">Transmembrane helix</keyword>
<dbReference type="InterPro" id="IPR052017">
    <property type="entry name" value="TSUP"/>
</dbReference>
<feature type="transmembrane region" description="Helical" evidence="8">
    <location>
        <begin position="130"/>
        <end position="154"/>
    </location>
</feature>
<reference evidence="9 10" key="1">
    <citation type="journal article" date="2019" name="Syst. Appl. Microbiol.">
        <title>New species of pathogenic Pseudomonas isolated from citrus in Tunisia: Proposal of Pseudomonas kairouanensis sp. nov. and Pseudomonas nabeulensis sp. nov.</title>
        <authorList>
            <person name="Oueslati M."/>
            <person name="Mulet M."/>
            <person name="Gomila M."/>
            <person name="Berge O."/>
            <person name="Hajlaoui M.R."/>
            <person name="Lalucat J."/>
            <person name="Sadfi-Zouaoui N."/>
            <person name="Garcia-Valdes E."/>
        </authorList>
    </citation>
    <scope>NUCLEOTIDE SEQUENCE [LARGE SCALE GENOMIC DNA]</scope>
    <source>
        <strain evidence="9 10">E10B</strain>
    </source>
</reference>
<feature type="transmembrane region" description="Helical" evidence="8">
    <location>
        <begin position="12"/>
        <end position="39"/>
    </location>
</feature>
<feature type="transmembrane region" description="Helical" evidence="8">
    <location>
        <begin position="166"/>
        <end position="186"/>
    </location>
</feature>
<dbReference type="GO" id="GO:0005886">
    <property type="term" value="C:plasma membrane"/>
    <property type="evidence" value="ECO:0007669"/>
    <property type="project" value="UniProtKB-SubCell"/>
</dbReference>
<feature type="transmembrane region" description="Helical" evidence="8">
    <location>
        <begin position="72"/>
        <end position="92"/>
    </location>
</feature>
<accession>A0A4Z0B7U0</accession>
<evidence type="ECO:0000256" key="4">
    <source>
        <dbReference type="ARBA" id="ARBA00022475"/>
    </source>
</evidence>
<dbReference type="PANTHER" id="PTHR30269">
    <property type="entry name" value="TRANSMEMBRANE PROTEIN YFCA"/>
    <property type="match status" value="1"/>
</dbReference>
<evidence type="ECO:0000256" key="8">
    <source>
        <dbReference type="RuleBase" id="RU363041"/>
    </source>
</evidence>
<dbReference type="RefSeq" id="WP_135307525.1">
    <property type="nucleotide sequence ID" value="NZ_QUZT01000006.1"/>
</dbReference>
<gene>
    <name evidence="9" type="ORF">DYL61_05520</name>
</gene>
<dbReference type="Proteomes" id="UP000297734">
    <property type="component" value="Unassembled WGS sequence"/>
</dbReference>
<comment type="caution">
    <text evidence="9">The sequence shown here is derived from an EMBL/GenBank/DDBJ whole genome shotgun (WGS) entry which is preliminary data.</text>
</comment>
<dbReference type="InterPro" id="IPR002781">
    <property type="entry name" value="TM_pro_TauE-like"/>
</dbReference>
<name>A0A4Z0B7U0_9PSED</name>
<organism evidence="9 10">
    <name type="scientific">Pseudomonas nabeulensis</name>
    <dbReference type="NCBI Taxonomy" id="2293833"/>
    <lineage>
        <taxon>Bacteria</taxon>
        <taxon>Pseudomonadati</taxon>
        <taxon>Pseudomonadota</taxon>
        <taxon>Gammaproteobacteria</taxon>
        <taxon>Pseudomonadales</taxon>
        <taxon>Pseudomonadaceae</taxon>
        <taxon>Pseudomonas</taxon>
    </lineage>
</organism>
<comment type="similarity">
    <text evidence="2 8">Belongs to the 4-toluene sulfonate uptake permease (TSUP) (TC 2.A.102) family.</text>
</comment>
<keyword evidence="3" id="KW-0813">Transport</keyword>
<evidence type="ECO:0000256" key="2">
    <source>
        <dbReference type="ARBA" id="ARBA00009142"/>
    </source>
</evidence>
<evidence type="ECO:0000313" key="9">
    <source>
        <dbReference type="EMBL" id="TFY95132.1"/>
    </source>
</evidence>
<keyword evidence="7 8" id="KW-0472">Membrane</keyword>
<keyword evidence="10" id="KW-1185">Reference proteome</keyword>
<dbReference type="AlphaFoldDB" id="A0A4Z0B7U0"/>
<proteinExistence type="inferred from homology"/>
<dbReference type="OrthoDB" id="5739612at2"/>
<dbReference type="PANTHER" id="PTHR30269:SF37">
    <property type="entry name" value="MEMBRANE TRANSPORTER PROTEIN"/>
    <property type="match status" value="1"/>
</dbReference>
<comment type="subcellular location">
    <subcellularLocation>
        <location evidence="1 8">Cell membrane</location>
        <topology evidence="1 8">Multi-pass membrane protein</topology>
    </subcellularLocation>
</comment>
<sequence>MTPELNWSLSAACVLVAAVVRGLTGFGFAAVAVVGLALLGSLRDAVPLVLCLEVASSLMLLRDAWAQADYFLLRRVLLAAAVGVPCGVWLLTGLDAEWLSLGVYLLVAILALLGLARVSLPMGRGPWSAWLVGGSSGALIAAFSIGGPLVVAWLSHCGLHARKLRATLIMFFFVVDLAALAALALADAIGPEVPRRALPLLAPLWLGLWLGQRLFLHIRAEHAARLTQWLLLALAGFGLLGRSWS</sequence>
<evidence type="ECO:0000256" key="7">
    <source>
        <dbReference type="ARBA" id="ARBA00023136"/>
    </source>
</evidence>
<keyword evidence="4 8" id="KW-1003">Cell membrane</keyword>
<dbReference type="Pfam" id="PF01925">
    <property type="entry name" value="TauE"/>
    <property type="match status" value="1"/>
</dbReference>
<evidence type="ECO:0000256" key="5">
    <source>
        <dbReference type="ARBA" id="ARBA00022692"/>
    </source>
</evidence>
<evidence type="ECO:0000256" key="1">
    <source>
        <dbReference type="ARBA" id="ARBA00004651"/>
    </source>
</evidence>
<feature type="transmembrane region" description="Helical" evidence="8">
    <location>
        <begin position="98"/>
        <end position="118"/>
    </location>
</feature>